<comment type="caution">
    <text evidence="6">The sequence shown here is derived from an EMBL/GenBank/DDBJ whole genome shotgun (WGS) entry which is preliminary data.</text>
</comment>
<dbReference type="PANTHER" id="PTHR11040">
    <property type="entry name" value="ZINC/IRON TRANSPORTER"/>
    <property type="match status" value="1"/>
</dbReference>
<feature type="transmembrane region" description="Helical" evidence="5">
    <location>
        <begin position="186"/>
        <end position="206"/>
    </location>
</feature>
<sequence length="238" mass="26137">MTTFFWYLLLIFAISTIGGLLPLVKSWSKDSFRLIISFGAGVLFGTCFFHMLPAITPSLGSNVGIPIIIGFFIIYIMEKFIMVHSCEEDVCDFHTIGVSAFLGISFHSLLDGLSMGAGFIVKDIGLMIFLAIVIHKFPSALSLTGILIQGGYKKARIIKLVIIFALTTPIGAVIAFFVLSNLHENILAWAIGISAGTFLYIAISDLLPFVHQHNPRKYYNLACLLFGLLLMGAGKYLF</sequence>
<dbReference type="Pfam" id="PF02535">
    <property type="entry name" value="Zip"/>
    <property type="match status" value="2"/>
</dbReference>
<evidence type="ECO:0000256" key="5">
    <source>
        <dbReference type="SAM" id="Phobius"/>
    </source>
</evidence>
<name>A0A941W1L8_9BACT</name>
<evidence type="ECO:0000256" key="4">
    <source>
        <dbReference type="ARBA" id="ARBA00023136"/>
    </source>
</evidence>
<feature type="transmembrane region" description="Helical" evidence="5">
    <location>
        <begin position="98"/>
        <end position="120"/>
    </location>
</feature>
<dbReference type="EMBL" id="JAANXD010000027">
    <property type="protein sequence ID" value="MBS1257589.1"/>
    <property type="molecule type" value="Genomic_DNA"/>
</dbReference>
<feature type="transmembrane region" description="Helical" evidence="5">
    <location>
        <begin position="58"/>
        <end position="77"/>
    </location>
</feature>
<reference evidence="6" key="1">
    <citation type="journal article" date="2021" name="ISME J.">
        <title>Fine-scale metabolic discontinuity in a stratified prokaryote microbiome of a Red Sea deep halocline.</title>
        <authorList>
            <person name="Michoud G."/>
            <person name="Ngugi D.K."/>
            <person name="Barozzi A."/>
            <person name="Merlino G."/>
            <person name="Calleja M.L."/>
            <person name="Delgado-Huertas A."/>
            <person name="Moran X.A.G."/>
            <person name="Daffonchio D."/>
        </authorList>
    </citation>
    <scope>NUCLEOTIDE SEQUENCE</scope>
    <source>
        <strain evidence="6">SuakinDeep_MAG55_1</strain>
    </source>
</reference>
<feature type="transmembrane region" description="Helical" evidence="5">
    <location>
        <begin position="126"/>
        <end position="148"/>
    </location>
</feature>
<evidence type="ECO:0000256" key="1">
    <source>
        <dbReference type="ARBA" id="ARBA00004141"/>
    </source>
</evidence>
<feature type="transmembrane region" description="Helical" evidence="5">
    <location>
        <begin position="218"/>
        <end position="237"/>
    </location>
</feature>
<comment type="subcellular location">
    <subcellularLocation>
        <location evidence="1">Membrane</location>
        <topology evidence="1">Multi-pass membrane protein</topology>
    </subcellularLocation>
</comment>
<organism evidence="6 7">
    <name type="scientific">Candidatus Scalindua arabica</name>
    <dbReference type="NCBI Taxonomy" id="1127984"/>
    <lineage>
        <taxon>Bacteria</taxon>
        <taxon>Pseudomonadati</taxon>
        <taxon>Planctomycetota</taxon>
        <taxon>Candidatus Brocadiia</taxon>
        <taxon>Candidatus Brocadiales</taxon>
        <taxon>Candidatus Scalinduaceae</taxon>
        <taxon>Candidatus Scalindua</taxon>
    </lineage>
</organism>
<feature type="transmembrane region" description="Helical" evidence="5">
    <location>
        <begin position="31"/>
        <end position="52"/>
    </location>
</feature>
<gene>
    <name evidence="6" type="ORF">MAG551_00633</name>
</gene>
<protein>
    <submittedName>
        <fullName evidence="6">Zinc transporter ZupT</fullName>
    </submittedName>
</protein>
<dbReference type="GO" id="GO:0005385">
    <property type="term" value="F:zinc ion transmembrane transporter activity"/>
    <property type="evidence" value="ECO:0007669"/>
    <property type="project" value="TreeGrafter"/>
</dbReference>
<keyword evidence="4 5" id="KW-0472">Membrane</keyword>
<evidence type="ECO:0000313" key="7">
    <source>
        <dbReference type="Proteomes" id="UP000722750"/>
    </source>
</evidence>
<feature type="transmembrane region" description="Helical" evidence="5">
    <location>
        <begin position="6"/>
        <end position="24"/>
    </location>
</feature>
<keyword evidence="2 5" id="KW-0812">Transmembrane</keyword>
<dbReference type="Proteomes" id="UP000722750">
    <property type="component" value="Unassembled WGS sequence"/>
</dbReference>
<accession>A0A941W1L8</accession>
<dbReference type="PANTHER" id="PTHR11040:SF44">
    <property type="entry name" value="PROTEIN ZNTC-RELATED"/>
    <property type="match status" value="1"/>
</dbReference>
<dbReference type="AlphaFoldDB" id="A0A941W1L8"/>
<dbReference type="GO" id="GO:0016020">
    <property type="term" value="C:membrane"/>
    <property type="evidence" value="ECO:0007669"/>
    <property type="project" value="UniProtKB-SubCell"/>
</dbReference>
<dbReference type="InterPro" id="IPR003689">
    <property type="entry name" value="ZIP"/>
</dbReference>
<evidence type="ECO:0000313" key="6">
    <source>
        <dbReference type="EMBL" id="MBS1257589.1"/>
    </source>
</evidence>
<proteinExistence type="predicted"/>
<feature type="transmembrane region" description="Helical" evidence="5">
    <location>
        <begin position="160"/>
        <end position="180"/>
    </location>
</feature>
<evidence type="ECO:0000256" key="2">
    <source>
        <dbReference type="ARBA" id="ARBA00022692"/>
    </source>
</evidence>
<keyword evidence="3 5" id="KW-1133">Transmembrane helix</keyword>
<evidence type="ECO:0000256" key="3">
    <source>
        <dbReference type="ARBA" id="ARBA00022989"/>
    </source>
</evidence>